<proteinExistence type="predicted"/>
<sequence length="99" mass="11230">MSILHKLRSHCLIIYRPLCQEQTMYSQSFQLQINHIGSQDDAQNKPQFVVVRGSDLKFSAPVTLTGPDQTVVPDRPTSRICAGICFFQAVPQLMFLLHQ</sequence>
<dbReference type="EMBL" id="MTKO01000028">
    <property type="protein sequence ID" value="RWX47748.1"/>
    <property type="molecule type" value="Genomic_DNA"/>
</dbReference>
<comment type="caution">
    <text evidence="1">The sequence shown here is derived from an EMBL/GenBank/DDBJ whole genome shotgun (WGS) entry which is preliminary data.</text>
</comment>
<accession>A0A444J3H1</accession>
<evidence type="ECO:0000313" key="2">
    <source>
        <dbReference type="Proteomes" id="UP000287853"/>
    </source>
</evidence>
<dbReference type="Proteomes" id="UP000287853">
    <property type="component" value="Unassembled WGS sequence"/>
</dbReference>
<keyword evidence="2" id="KW-1185">Reference proteome</keyword>
<evidence type="ECO:0000313" key="1">
    <source>
        <dbReference type="EMBL" id="RWX47748.1"/>
    </source>
</evidence>
<organism evidence="1 2">
    <name type="scientific">Candidatus Electrothrix aarhusensis</name>
    <dbReference type="NCBI Taxonomy" id="1859131"/>
    <lineage>
        <taxon>Bacteria</taxon>
        <taxon>Pseudomonadati</taxon>
        <taxon>Thermodesulfobacteriota</taxon>
        <taxon>Desulfobulbia</taxon>
        <taxon>Desulfobulbales</taxon>
        <taxon>Desulfobulbaceae</taxon>
        <taxon>Candidatus Electrothrix</taxon>
    </lineage>
</organism>
<dbReference type="AlphaFoldDB" id="A0A444J3H1"/>
<name>A0A444J3H1_9BACT</name>
<reference evidence="1 2" key="1">
    <citation type="submission" date="2017-01" db="EMBL/GenBank/DDBJ databases">
        <title>The cable genome- insights into the physiology and evolution of filamentous bacteria capable of sulfide oxidation via long distance electron transfer.</title>
        <authorList>
            <person name="Schreiber L."/>
            <person name="Bjerg J.T."/>
            <person name="Boggild A."/>
            <person name="Van De Vossenberg J."/>
            <person name="Meysman F."/>
            <person name="Nielsen L.P."/>
            <person name="Schramm A."/>
            <person name="Kjeldsen K.U."/>
        </authorList>
    </citation>
    <scope>NUCLEOTIDE SEQUENCE [LARGE SCALE GENOMIC DNA]</scope>
    <source>
        <strain evidence="1">MCF</strain>
    </source>
</reference>
<gene>
    <name evidence="1" type="ORF">H206_06985</name>
</gene>
<protein>
    <submittedName>
        <fullName evidence="1">Uncharacterized protein</fullName>
    </submittedName>
</protein>